<proteinExistence type="inferred from homology"/>
<protein>
    <submittedName>
        <fullName evidence="3">Acyl-CoA thioester hydrolase</fullName>
        <ecNumber evidence="3">3.1.2.-</ecNumber>
    </submittedName>
</protein>
<dbReference type="EC" id="3.1.2.-" evidence="3"/>
<reference evidence="3 4" key="1">
    <citation type="submission" date="2023-07" db="EMBL/GenBank/DDBJ databases">
        <title>Genomic Encyclopedia of Type Strains, Phase IV (KMG-IV): sequencing the most valuable type-strain genomes for metagenomic binning, comparative biology and taxonomic classification.</title>
        <authorList>
            <person name="Goeker M."/>
        </authorList>
    </citation>
    <scope>NUCLEOTIDE SEQUENCE [LARGE SCALE GENOMIC DNA]</scope>
    <source>
        <strain evidence="3 4">DSM 19154</strain>
    </source>
</reference>
<dbReference type="InterPro" id="IPR006684">
    <property type="entry name" value="YbgC/YbaW"/>
</dbReference>
<dbReference type="InterPro" id="IPR050563">
    <property type="entry name" value="4-hydroxybenzoyl-CoA_TE"/>
</dbReference>
<dbReference type="EMBL" id="JAUSUA010000001">
    <property type="protein sequence ID" value="MDQ0206221.1"/>
    <property type="molecule type" value="Genomic_DNA"/>
</dbReference>
<name>A0ABT9YF98_9BACI</name>
<keyword evidence="4" id="KW-1185">Reference proteome</keyword>
<organism evidence="3 4">
    <name type="scientific">Alkalicoccobacillus murimartini</name>
    <dbReference type="NCBI Taxonomy" id="171685"/>
    <lineage>
        <taxon>Bacteria</taxon>
        <taxon>Bacillati</taxon>
        <taxon>Bacillota</taxon>
        <taxon>Bacilli</taxon>
        <taxon>Bacillales</taxon>
        <taxon>Bacillaceae</taxon>
        <taxon>Alkalicoccobacillus</taxon>
    </lineage>
</organism>
<dbReference type="Gene3D" id="3.10.129.10">
    <property type="entry name" value="Hotdog Thioesterase"/>
    <property type="match status" value="1"/>
</dbReference>
<accession>A0ABT9YF98</accession>
<keyword evidence="2 3" id="KW-0378">Hydrolase</keyword>
<dbReference type="PIRSF" id="PIRSF003230">
    <property type="entry name" value="YbgC"/>
    <property type="match status" value="1"/>
</dbReference>
<evidence type="ECO:0000313" key="3">
    <source>
        <dbReference type="EMBL" id="MDQ0206221.1"/>
    </source>
</evidence>
<sequence length="144" mass="16739">MEFQSKRDIQLLYADTDAMGVVYHANYLKYFELGRTGLIEDIGYNYVEMENLGYYAPVYDVQATYKKPVRYGDTATVVTWIAKNDGLRTVYAYQIINQLDEVCVEGSTTHIIVNKETFKPAAFKKVFPEWFAKYEEIKVNVKED</sequence>
<gene>
    <name evidence="3" type="ORF">J2S05_000995</name>
</gene>
<dbReference type="NCBIfam" id="TIGR00051">
    <property type="entry name" value="YbgC/FadM family acyl-CoA thioesterase"/>
    <property type="match status" value="1"/>
</dbReference>
<dbReference type="Proteomes" id="UP001225034">
    <property type="component" value="Unassembled WGS sequence"/>
</dbReference>
<evidence type="ECO:0000256" key="2">
    <source>
        <dbReference type="ARBA" id="ARBA00022801"/>
    </source>
</evidence>
<dbReference type="SUPFAM" id="SSF54637">
    <property type="entry name" value="Thioesterase/thiol ester dehydrase-isomerase"/>
    <property type="match status" value="1"/>
</dbReference>
<comment type="caution">
    <text evidence="3">The sequence shown here is derived from an EMBL/GenBank/DDBJ whole genome shotgun (WGS) entry which is preliminary data.</text>
</comment>
<dbReference type="PANTHER" id="PTHR31793:SF27">
    <property type="entry name" value="NOVEL THIOESTERASE SUPERFAMILY DOMAIN AND SAPOSIN A-TYPE DOMAIN CONTAINING PROTEIN (0610012H03RIK)"/>
    <property type="match status" value="1"/>
</dbReference>
<dbReference type="PANTHER" id="PTHR31793">
    <property type="entry name" value="4-HYDROXYBENZOYL-COA THIOESTERASE FAMILY MEMBER"/>
    <property type="match status" value="1"/>
</dbReference>
<dbReference type="RefSeq" id="WP_306980453.1">
    <property type="nucleotide sequence ID" value="NZ_JAUSUA010000001.1"/>
</dbReference>
<dbReference type="CDD" id="cd00586">
    <property type="entry name" value="4HBT"/>
    <property type="match status" value="1"/>
</dbReference>
<comment type="similarity">
    <text evidence="1">Belongs to the 4-hydroxybenzoyl-CoA thioesterase family.</text>
</comment>
<evidence type="ECO:0000313" key="4">
    <source>
        <dbReference type="Proteomes" id="UP001225034"/>
    </source>
</evidence>
<dbReference type="Pfam" id="PF13279">
    <property type="entry name" value="4HBT_2"/>
    <property type="match status" value="1"/>
</dbReference>
<evidence type="ECO:0000256" key="1">
    <source>
        <dbReference type="ARBA" id="ARBA00005953"/>
    </source>
</evidence>
<dbReference type="GO" id="GO:0016787">
    <property type="term" value="F:hydrolase activity"/>
    <property type="evidence" value="ECO:0007669"/>
    <property type="project" value="UniProtKB-KW"/>
</dbReference>
<dbReference type="InterPro" id="IPR029069">
    <property type="entry name" value="HotDog_dom_sf"/>
</dbReference>